<dbReference type="PANTHER" id="PTHR30349:SF82">
    <property type="entry name" value="INTEGRASE_RECOMBINASE YOEC-RELATED"/>
    <property type="match status" value="1"/>
</dbReference>
<dbReference type="PANTHER" id="PTHR30349">
    <property type="entry name" value="PHAGE INTEGRASE-RELATED"/>
    <property type="match status" value="1"/>
</dbReference>
<dbReference type="InterPro" id="IPR011010">
    <property type="entry name" value="DNA_brk_join_enz"/>
</dbReference>
<reference evidence="3" key="1">
    <citation type="submission" date="2020-04" db="EMBL/GenBank/DDBJ databases">
        <authorList>
            <person name="Brown S."/>
        </authorList>
    </citation>
    <scope>NUCLEOTIDE SEQUENCE</scope>
    <source>
        <strain evidence="3">DJ015</strain>
    </source>
</reference>
<protein>
    <submittedName>
        <fullName evidence="3">Tyrosine-type recombinase/integrase</fullName>
    </submittedName>
</protein>
<dbReference type="Pfam" id="PF00589">
    <property type="entry name" value="Phage_integrase"/>
    <property type="match status" value="1"/>
</dbReference>
<evidence type="ECO:0000256" key="1">
    <source>
        <dbReference type="ARBA" id="ARBA00023172"/>
    </source>
</evidence>
<dbReference type="InterPro" id="IPR013762">
    <property type="entry name" value="Integrase-like_cat_sf"/>
</dbReference>
<keyword evidence="1" id="KW-0233">DNA recombination</keyword>
<dbReference type="InterPro" id="IPR050090">
    <property type="entry name" value="Tyrosine_recombinase_XerCD"/>
</dbReference>
<dbReference type="Proteomes" id="UP001194098">
    <property type="component" value="Unassembled WGS sequence"/>
</dbReference>
<dbReference type="GO" id="GO:0015074">
    <property type="term" value="P:DNA integration"/>
    <property type="evidence" value="ECO:0007669"/>
    <property type="project" value="InterPro"/>
</dbReference>
<dbReference type="SUPFAM" id="SSF56349">
    <property type="entry name" value="DNA breaking-rejoining enzymes"/>
    <property type="match status" value="1"/>
</dbReference>
<organism evidence="3 4">
    <name type="scientific">Clostridium beijerinckii</name>
    <name type="common">Clostridium MP</name>
    <dbReference type="NCBI Taxonomy" id="1520"/>
    <lineage>
        <taxon>Bacteria</taxon>
        <taxon>Bacillati</taxon>
        <taxon>Bacillota</taxon>
        <taxon>Clostridia</taxon>
        <taxon>Eubacteriales</taxon>
        <taxon>Clostridiaceae</taxon>
        <taxon>Clostridium</taxon>
    </lineage>
</organism>
<feature type="domain" description="Tyr recombinase" evidence="2">
    <location>
        <begin position="3"/>
        <end position="181"/>
    </location>
</feature>
<evidence type="ECO:0000313" key="4">
    <source>
        <dbReference type="Proteomes" id="UP001194098"/>
    </source>
</evidence>
<name>A0AAW3WDH6_CLOBE</name>
<evidence type="ECO:0000313" key="3">
    <source>
        <dbReference type="EMBL" id="MBC2476907.1"/>
    </source>
</evidence>
<dbReference type="PROSITE" id="PS51898">
    <property type="entry name" value="TYR_RECOMBINASE"/>
    <property type="match status" value="1"/>
</dbReference>
<proteinExistence type="predicted"/>
<dbReference type="AlphaFoldDB" id="A0AAW3WDH6"/>
<dbReference type="EMBL" id="JABAGV010000067">
    <property type="protein sequence ID" value="MBC2476907.1"/>
    <property type="molecule type" value="Genomic_DNA"/>
</dbReference>
<dbReference type="Gene3D" id="1.10.443.10">
    <property type="entry name" value="Intergrase catalytic core"/>
    <property type="match status" value="1"/>
</dbReference>
<dbReference type="GO" id="GO:0006310">
    <property type="term" value="P:DNA recombination"/>
    <property type="evidence" value="ECO:0007669"/>
    <property type="project" value="UniProtKB-KW"/>
</dbReference>
<evidence type="ECO:0000259" key="2">
    <source>
        <dbReference type="PROSITE" id="PS51898"/>
    </source>
</evidence>
<dbReference type="GO" id="GO:0003677">
    <property type="term" value="F:DNA binding"/>
    <property type="evidence" value="ECO:0007669"/>
    <property type="project" value="InterPro"/>
</dbReference>
<gene>
    <name evidence="3" type="ORF">HGI39_19795</name>
</gene>
<accession>A0AAW3WDH6</accession>
<comment type="caution">
    <text evidence="3">The sequence shown here is derived from an EMBL/GenBank/DDBJ whole genome shotgun (WGS) entry which is preliminary data.</text>
</comment>
<dbReference type="InterPro" id="IPR002104">
    <property type="entry name" value="Integrase_catalytic"/>
</dbReference>
<reference evidence="3" key="2">
    <citation type="journal article" date="2022" name="Nat. Biotechnol.">
        <title>Carbon-negative production of acetone and isopropanol by gas fermentation at industrial pilot scale.</title>
        <authorList>
            <person name="Liew F.E."/>
            <person name="Nogle R."/>
            <person name="Abdalla T."/>
            <person name="Rasor B.J."/>
            <person name="Canter C."/>
            <person name="Jensen R.O."/>
            <person name="Wang L."/>
            <person name="Strutz J."/>
            <person name="Chirania P."/>
            <person name="De Tissera S."/>
            <person name="Mueller A.P."/>
            <person name="Ruan Z."/>
            <person name="Gao A."/>
            <person name="Tran L."/>
            <person name="Engle N.L."/>
            <person name="Bromley J.C."/>
            <person name="Daniell J."/>
            <person name="Conrado R."/>
            <person name="Tschaplinski T.J."/>
            <person name="Giannone R.J."/>
            <person name="Hettich R.L."/>
            <person name="Karim A.S."/>
            <person name="Simpson S.D."/>
            <person name="Brown S.D."/>
            <person name="Leang C."/>
            <person name="Jewett M.C."/>
            <person name="Kopke M."/>
        </authorList>
    </citation>
    <scope>NUCLEOTIDE SEQUENCE</scope>
    <source>
        <strain evidence="3">DJ015</strain>
    </source>
</reference>
<sequence>MKTVKAILDDEKIKEIEDYLKNENERDYILFLCGITLGLRISDILSLRVGDIVNKDNIYITEKKTGKSKEIAISKKLKNAIKIYCKDADKKDYLIKSRQGINKPIGRDRAYRIIRNVAELFGLDRIGTHSLRKSFGRKYYQKYEDIEGLRKYFNHSTVSVTRSYIGLEQEIINKNVKELWD</sequence>